<keyword evidence="4" id="KW-0479">Metal-binding</keyword>
<evidence type="ECO:0000313" key="15">
    <source>
        <dbReference type="Proteomes" id="UP000199391"/>
    </source>
</evidence>
<feature type="binding site" evidence="10">
    <location>
        <position position="129"/>
    </location>
    <ligand>
        <name>substrate</name>
    </ligand>
</feature>
<evidence type="ECO:0000256" key="1">
    <source>
        <dbReference type="ARBA" id="ARBA00001412"/>
    </source>
</evidence>
<dbReference type="AlphaFoldDB" id="A0A1I7L7F2"/>
<feature type="chain" id="PRO_5011797217" description="Beta-galactosidase" evidence="11">
    <location>
        <begin position="21"/>
        <end position="688"/>
    </location>
</feature>
<comment type="catalytic activity">
    <reaction evidence="1 8">
        <text>Hydrolysis of terminal non-reducing beta-D-galactose residues in beta-D-galactosides.</text>
        <dbReference type="EC" id="3.2.1.23"/>
    </reaction>
</comment>
<evidence type="ECO:0000256" key="8">
    <source>
        <dbReference type="PIRNR" id="PIRNR001084"/>
    </source>
</evidence>
<dbReference type="InterPro" id="IPR013529">
    <property type="entry name" value="Glyco_hydro_42_N"/>
</dbReference>
<evidence type="ECO:0000313" key="14">
    <source>
        <dbReference type="EMBL" id="SFV05633.1"/>
    </source>
</evidence>
<evidence type="ECO:0000256" key="5">
    <source>
        <dbReference type="ARBA" id="ARBA00022801"/>
    </source>
</evidence>
<evidence type="ECO:0000259" key="12">
    <source>
        <dbReference type="Pfam" id="PF02449"/>
    </source>
</evidence>
<feature type="domain" description="Glycoside hydrolase family 42 N-terminal" evidence="12">
    <location>
        <begin position="34"/>
        <end position="400"/>
    </location>
</feature>
<evidence type="ECO:0000256" key="9">
    <source>
        <dbReference type="PIRSR" id="PIRSR001084-1"/>
    </source>
</evidence>
<dbReference type="InterPro" id="IPR017853">
    <property type="entry name" value="GH"/>
</dbReference>
<dbReference type="Gene3D" id="3.40.50.880">
    <property type="match status" value="1"/>
</dbReference>
<dbReference type="Gene3D" id="3.20.20.80">
    <property type="entry name" value="Glycosidases"/>
    <property type="match status" value="1"/>
</dbReference>
<keyword evidence="15" id="KW-1185">Reference proteome</keyword>
<evidence type="ECO:0000256" key="3">
    <source>
        <dbReference type="ARBA" id="ARBA00012756"/>
    </source>
</evidence>
<evidence type="ECO:0000256" key="7">
    <source>
        <dbReference type="ARBA" id="ARBA00023295"/>
    </source>
</evidence>
<evidence type="ECO:0000259" key="13">
    <source>
        <dbReference type="Pfam" id="PF08532"/>
    </source>
</evidence>
<dbReference type="SUPFAM" id="SSF51445">
    <property type="entry name" value="(Trans)glycosidases"/>
    <property type="match status" value="1"/>
</dbReference>
<accession>A0A1I7L7F2</accession>
<dbReference type="STRING" id="1035707.SAMN05216552_102456"/>
<evidence type="ECO:0000256" key="6">
    <source>
        <dbReference type="ARBA" id="ARBA00022833"/>
    </source>
</evidence>
<keyword evidence="11" id="KW-0732">Signal</keyword>
<protein>
    <recommendedName>
        <fullName evidence="3 8">Beta-galactosidase</fullName>
        <shortName evidence="8">Beta-gal</shortName>
        <ecNumber evidence="3 8">3.2.1.23</ecNumber>
    </recommendedName>
</protein>
<dbReference type="PIRSF" id="PIRSF001084">
    <property type="entry name" value="B-galactosidase"/>
    <property type="match status" value="1"/>
</dbReference>
<gene>
    <name evidence="14" type="ORF">SAMN05216552_102456</name>
</gene>
<dbReference type="Pfam" id="PF02449">
    <property type="entry name" value="Glyco_hydro_42"/>
    <property type="match status" value="1"/>
</dbReference>
<dbReference type="GO" id="GO:0005975">
    <property type="term" value="P:carbohydrate metabolic process"/>
    <property type="evidence" value="ECO:0007669"/>
    <property type="project" value="InterPro"/>
</dbReference>
<proteinExistence type="inferred from homology"/>
<dbReference type="GO" id="GO:0009341">
    <property type="term" value="C:beta-galactosidase complex"/>
    <property type="evidence" value="ECO:0007669"/>
    <property type="project" value="InterPro"/>
</dbReference>
<dbReference type="Pfam" id="PF08532">
    <property type="entry name" value="Glyco_hydro_42M"/>
    <property type="match status" value="1"/>
</dbReference>
<dbReference type="GO" id="GO:0046872">
    <property type="term" value="F:metal ion binding"/>
    <property type="evidence" value="ECO:0007669"/>
    <property type="project" value="UniProtKB-KW"/>
</dbReference>
<name>A0A1I7L7F2_9BURK</name>
<dbReference type="CDD" id="cd03143">
    <property type="entry name" value="A4_beta-galactosidase_middle_domain"/>
    <property type="match status" value="1"/>
</dbReference>
<dbReference type="InterPro" id="IPR029062">
    <property type="entry name" value="Class_I_gatase-like"/>
</dbReference>
<dbReference type="EMBL" id="FPBO01000024">
    <property type="protein sequence ID" value="SFV05633.1"/>
    <property type="molecule type" value="Genomic_DNA"/>
</dbReference>
<dbReference type="SUPFAM" id="SSF52317">
    <property type="entry name" value="Class I glutamine amidotransferase-like"/>
    <property type="match status" value="1"/>
</dbReference>
<comment type="similarity">
    <text evidence="2 8">Belongs to the glycosyl hydrolase 42 family.</text>
</comment>
<keyword evidence="7 8" id="KW-0326">Glycosidase</keyword>
<evidence type="ECO:0000256" key="10">
    <source>
        <dbReference type="PIRSR" id="PIRSR001084-2"/>
    </source>
</evidence>
<dbReference type="Proteomes" id="UP000199391">
    <property type="component" value="Unassembled WGS sequence"/>
</dbReference>
<dbReference type="PANTHER" id="PTHR36447:SF2">
    <property type="entry name" value="BETA-GALACTOSIDASE YESZ"/>
    <property type="match status" value="1"/>
</dbReference>
<keyword evidence="6" id="KW-0862">Zinc</keyword>
<dbReference type="PANTHER" id="PTHR36447">
    <property type="entry name" value="BETA-GALACTOSIDASE GANA"/>
    <property type="match status" value="1"/>
</dbReference>
<evidence type="ECO:0000256" key="4">
    <source>
        <dbReference type="ARBA" id="ARBA00022723"/>
    </source>
</evidence>
<feature type="active site" description="Proton donor" evidence="9">
    <location>
        <position position="168"/>
    </location>
</feature>
<feature type="active site" description="Nucleophile" evidence="9">
    <location>
        <position position="328"/>
    </location>
</feature>
<dbReference type="InterPro" id="IPR013738">
    <property type="entry name" value="Beta_galactosidase_Trimer"/>
</dbReference>
<sequence>MKLLPLLLSLAIALPLTAQAQTAPGQKPLFGVAYYDEYMPEERLAKDVAMMKAAGINVVRIGESTWGTMETSEGVFDFSHLDRVLKAMHVAGIQVIIGTPTYAIPTWLAKKHPDILVTTPTGRAKYGPRQNMDITNVHFKKAAERVIRKMMEHVKDHPAIIGYQVDNETKAYNTSGPNVQKQFVAYCRKKYGTLDALNDAFGLNYWSNRINRWEDFPSTEGSINASLSSEFARFQRQLVTDYLAWQAKIVREYKRQGQFITQNFDLGWKGHSYGIQPEVNHFAAAAALDVAGVDIYHPTQDKLTGVEISFGGDLTRSMKGGRNYLVLETQAQGFPDWTPYPGQLRQQAYSHLASGANMVEYWHWHSIHNSFETYWKGLLSHDFEPNPPYLEAKVIGEEFARVGQHLVNLKRDNQVAILFSNEALTALEHFPHGLKYNDILRPFYDGLYNMNVGVDLLDPSSGPFDKYKLIVVPALYAAPDSLLEKLNAYARNGGHVLYTFRSGFSDDNVKVRHAKQPGLIAEAAGITYDQFTIPHGVPLAGHAYKLSGKDNEANNWMELITPGSARVLARYDHAAWGKYAALTENAYGKGLVTYVGFMPSNAMIANIVGDAVNKAKVEYDEQLKFPLIAKHGVNQFGKKLHYYFNYSAKALEAGYAKKDGVSLLTGAPVKQGEALKLEPWGVAIVEEL</sequence>
<dbReference type="GO" id="GO:0004565">
    <property type="term" value="F:beta-galactosidase activity"/>
    <property type="evidence" value="ECO:0007669"/>
    <property type="project" value="UniProtKB-EC"/>
</dbReference>
<dbReference type="EC" id="3.2.1.23" evidence="3 8"/>
<feature type="binding site" evidence="10">
    <location>
        <position position="337"/>
    </location>
    <ligand>
        <name>substrate</name>
    </ligand>
</feature>
<organism evidence="14 15">
    <name type="scientific">Pseudoduganella namucuonensis</name>
    <dbReference type="NCBI Taxonomy" id="1035707"/>
    <lineage>
        <taxon>Bacteria</taxon>
        <taxon>Pseudomonadati</taxon>
        <taxon>Pseudomonadota</taxon>
        <taxon>Betaproteobacteria</taxon>
        <taxon>Burkholderiales</taxon>
        <taxon>Oxalobacteraceae</taxon>
        <taxon>Telluria group</taxon>
        <taxon>Pseudoduganella</taxon>
    </lineage>
</organism>
<feature type="domain" description="Beta-galactosidase trimerisation" evidence="13">
    <location>
        <begin position="413"/>
        <end position="617"/>
    </location>
</feature>
<feature type="signal peptide" evidence="11">
    <location>
        <begin position="1"/>
        <end position="20"/>
    </location>
</feature>
<keyword evidence="5 8" id="KW-0378">Hydrolase</keyword>
<feature type="binding site" evidence="10">
    <location>
        <position position="167"/>
    </location>
    <ligand>
        <name>substrate</name>
    </ligand>
</feature>
<reference evidence="15" key="1">
    <citation type="submission" date="2016-10" db="EMBL/GenBank/DDBJ databases">
        <authorList>
            <person name="Varghese N."/>
            <person name="Submissions S."/>
        </authorList>
    </citation>
    <scope>NUCLEOTIDE SEQUENCE [LARGE SCALE GENOMIC DNA]</scope>
    <source>
        <strain evidence="15">CGMCC 1.11014</strain>
    </source>
</reference>
<dbReference type="InterPro" id="IPR003476">
    <property type="entry name" value="Glyco_hydro_42"/>
</dbReference>
<evidence type="ECO:0000256" key="2">
    <source>
        <dbReference type="ARBA" id="ARBA00005940"/>
    </source>
</evidence>
<evidence type="ECO:0000256" key="11">
    <source>
        <dbReference type="SAM" id="SignalP"/>
    </source>
</evidence>